<dbReference type="EMBL" id="JBEDNP010000101">
    <property type="protein sequence ID" value="MEQ3542605.1"/>
    <property type="molecule type" value="Genomic_DNA"/>
</dbReference>
<evidence type="ECO:0000256" key="1">
    <source>
        <dbReference type="SAM" id="MobiDB-lite"/>
    </source>
</evidence>
<feature type="compositionally biased region" description="Polar residues" evidence="1">
    <location>
        <begin position="141"/>
        <end position="151"/>
    </location>
</feature>
<name>A0ABV1K2Z3_9PSEU</name>
<reference evidence="2 3" key="1">
    <citation type="submission" date="2024-03" db="EMBL/GenBank/DDBJ databases">
        <title>Draft genome sequence of Pseudonocardia tropica JCM 19149.</title>
        <authorList>
            <person name="Butdee W."/>
            <person name="Duangmal K."/>
        </authorList>
    </citation>
    <scope>NUCLEOTIDE SEQUENCE [LARGE SCALE GENOMIC DNA]</scope>
    <source>
        <strain evidence="2 3">JCM 19149</strain>
    </source>
</reference>
<proteinExistence type="predicted"/>
<evidence type="ECO:0000313" key="3">
    <source>
        <dbReference type="Proteomes" id="UP001464923"/>
    </source>
</evidence>
<feature type="non-terminal residue" evidence="2">
    <location>
        <position position="1"/>
    </location>
</feature>
<protein>
    <submittedName>
        <fullName evidence="2">Uncharacterized protein</fullName>
    </submittedName>
</protein>
<evidence type="ECO:0000313" key="2">
    <source>
        <dbReference type="EMBL" id="MEQ3542605.1"/>
    </source>
</evidence>
<keyword evidence="3" id="KW-1185">Reference proteome</keyword>
<dbReference type="Proteomes" id="UP001464923">
    <property type="component" value="Unassembled WGS sequence"/>
</dbReference>
<comment type="caution">
    <text evidence="2">The sequence shown here is derived from an EMBL/GenBank/DDBJ whole genome shotgun (WGS) entry which is preliminary data.</text>
</comment>
<organism evidence="2 3">
    <name type="scientific">Pseudonocardia tropica</name>
    <dbReference type="NCBI Taxonomy" id="681289"/>
    <lineage>
        <taxon>Bacteria</taxon>
        <taxon>Bacillati</taxon>
        <taxon>Actinomycetota</taxon>
        <taxon>Actinomycetes</taxon>
        <taxon>Pseudonocardiales</taxon>
        <taxon>Pseudonocardiaceae</taxon>
        <taxon>Pseudonocardia</taxon>
    </lineage>
</organism>
<feature type="compositionally biased region" description="Low complexity" evidence="1">
    <location>
        <begin position="106"/>
        <end position="138"/>
    </location>
</feature>
<feature type="region of interest" description="Disordered" evidence="1">
    <location>
        <begin position="75"/>
        <end position="160"/>
    </location>
</feature>
<accession>A0ABV1K2Z3</accession>
<gene>
    <name evidence="2" type="ORF">WHI96_27775</name>
</gene>
<sequence length="160" mass="16799">SIAKDLLALCSTRILLGQSTRVGDELADELGLSEREQAVLTGWAMEGQGRALWKLENRPGMKIQTVLSPTERAIFDTNAGLRSRDDQPHATPQHPALQEPAPPTGRPGRPRLVPVSASTPDPGPDAAAPAAVEHLAAAVRISTNGTGHTGRSSGGAPPRR</sequence>